<dbReference type="AlphaFoldDB" id="A0A261Y137"/>
<name>A0A261Y137_9FUNG</name>
<gene>
    <name evidence="2" type="ORF">BZG36_02952</name>
</gene>
<protein>
    <submittedName>
        <fullName evidence="2">Uncharacterized protein</fullName>
    </submittedName>
</protein>
<keyword evidence="3" id="KW-1185">Reference proteome</keyword>
<accession>A0A261Y137</accession>
<evidence type="ECO:0000256" key="1">
    <source>
        <dbReference type="SAM" id="MobiDB-lite"/>
    </source>
</evidence>
<sequence length="152" mass="17565">MAKPKKSTRKFVKNNLKRTIEKRKQVQKVKKAVKKREERRSQAIQNDEHVAPPPPRPTTGEDDIVEEMTRHASARLRNLDFDAFLSNPADDNSSESEEDEDYAILDTLSDDNQQVPLKSSPNSMKDRDLKSEIQESMMLTMANIDRLRQSLR</sequence>
<proteinExistence type="predicted"/>
<comment type="caution">
    <text evidence="2">The sequence shown here is derived from an EMBL/GenBank/DDBJ whole genome shotgun (WGS) entry which is preliminary data.</text>
</comment>
<reference evidence="2 3" key="1">
    <citation type="journal article" date="2017" name="Mycologia">
        <title>Bifiguratus adelaidae, gen. et sp. nov., a new member of Mucoromycotina in endophytic and soil-dwelling habitats.</title>
        <authorList>
            <person name="Torres-Cruz T.J."/>
            <person name="Billingsley Tobias T.L."/>
            <person name="Almatruk M."/>
            <person name="Hesse C."/>
            <person name="Kuske C.R."/>
            <person name="Desiro A."/>
            <person name="Benucci G.M."/>
            <person name="Bonito G."/>
            <person name="Stajich J.E."/>
            <person name="Dunlap C."/>
            <person name="Arnold A.E."/>
            <person name="Porras-Alfaro A."/>
        </authorList>
    </citation>
    <scope>NUCLEOTIDE SEQUENCE [LARGE SCALE GENOMIC DNA]</scope>
    <source>
        <strain evidence="2 3">AZ0501</strain>
    </source>
</reference>
<dbReference type="Proteomes" id="UP000242875">
    <property type="component" value="Unassembled WGS sequence"/>
</dbReference>
<feature type="compositionally biased region" description="Basic residues" evidence="1">
    <location>
        <begin position="25"/>
        <end position="34"/>
    </location>
</feature>
<feature type="compositionally biased region" description="Polar residues" evidence="1">
    <location>
        <begin position="110"/>
        <end position="123"/>
    </location>
</feature>
<organism evidence="2 3">
    <name type="scientific">Bifiguratus adelaidae</name>
    <dbReference type="NCBI Taxonomy" id="1938954"/>
    <lineage>
        <taxon>Eukaryota</taxon>
        <taxon>Fungi</taxon>
        <taxon>Fungi incertae sedis</taxon>
        <taxon>Mucoromycota</taxon>
        <taxon>Mucoromycotina</taxon>
        <taxon>Endogonomycetes</taxon>
        <taxon>Endogonales</taxon>
        <taxon>Endogonales incertae sedis</taxon>
        <taxon>Bifiguratus</taxon>
    </lineage>
</organism>
<feature type="compositionally biased region" description="Basic and acidic residues" evidence="1">
    <location>
        <begin position="35"/>
        <end position="50"/>
    </location>
</feature>
<feature type="region of interest" description="Disordered" evidence="1">
    <location>
        <begin position="81"/>
        <end position="131"/>
    </location>
</feature>
<evidence type="ECO:0000313" key="2">
    <source>
        <dbReference type="EMBL" id="OZJ04214.1"/>
    </source>
</evidence>
<feature type="region of interest" description="Disordered" evidence="1">
    <location>
        <begin position="21"/>
        <end position="63"/>
    </location>
</feature>
<dbReference type="EMBL" id="MVBO01000049">
    <property type="protein sequence ID" value="OZJ04214.1"/>
    <property type="molecule type" value="Genomic_DNA"/>
</dbReference>
<feature type="compositionally biased region" description="Acidic residues" evidence="1">
    <location>
        <begin position="92"/>
        <end position="103"/>
    </location>
</feature>
<evidence type="ECO:0000313" key="3">
    <source>
        <dbReference type="Proteomes" id="UP000242875"/>
    </source>
</evidence>